<protein>
    <submittedName>
        <fullName evidence="1">Uncharacterized protein</fullName>
    </submittedName>
</protein>
<gene>
    <name evidence="1" type="ORF">LCGC14_0288820</name>
</gene>
<name>A0A0F9TTQ8_9ZZZZ</name>
<accession>A0A0F9TTQ8</accession>
<sequence length="74" mass="7932">MPHAIGWDGCGSCFGCAVCHKAEGDCCGDCTYDQKFTETRVHTCPTCHCDGATFGLSYSNRVCGCEHNCDKEAS</sequence>
<proteinExistence type="predicted"/>
<dbReference type="AlphaFoldDB" id="A0A0F9TTQ8"/>
<evidence type="ECO:0000313" key="1">
    <source>
        <dbReference type="EMBL" id="KKN84420.1"/>
    </source>
</evidence>
<reference evidence="1" key="1">
    <citation type="journal article" date="2015" name="Nature">
        <title>Complex archaea that bridge the gap between prokaryotes and eukaryotes.</title>
        <authorList>
            <person name="Spang A."/>
            <person name="Saw J.H."/>
            <person name="Jorgensen S.L."/>
            <person name="Zaremba-Niedzwiedzka K."/>
            <person name="Martijn J."/>
            <person name="Lind A.E."/>
            <person name="van Eijk R."/>
            <person name="Schleper C."/>
            <person name="Guy L."/>
            <person name="Ettema T.J."/>
        </authorList>
    </citation>
    <scope>NUCLEOTIDE SEQUENCE</scope>
</reference>
<comment type="caution">
    <text evidence="1">The sequence shown here is derived from an EMBL/GenBank/DDBJ whole genome shotgun (WGS) entry which is preliminary data.</text>
</comment>
<dbReference type="EMBL" id="LAZR01000171">
    <property type="protein sequence ID" value="KKN84420.1"/>
    <property type="molecule type" value="Genomic_DNA"/>
</dbReference>
<organism evidence="1">
    <name type="scientific">marine sediment metagenome</name>
    <dbReference type="NCBI Taxonomy" id="412755"/>
    <lineage>
        <taxon>unclassified sequences</taxon>
        <taxon>metagenomes</taxon>
        <taxon>ecological metagenomes</taxon>
    </lineage>
</organism>